<feature type="transmembrane region" description="Helical" evidence="7">
    <location>
        <begin position="111"/>
        <end position="132"/>
    </location>
</feature>
<dbReference type="PANTHER" id="PTHR23501">
    <property type="entry name" value="MAJOR FACILITATOR SUPERFAMILY"/>
    <property type="match status" value="1"/>
</dbReference>
<dbReference type="Gene3D" id="1.20.1720.10">
    <property type="entry name" value="Multidrug resistance protein D"/>
    <property type="match status" value="1"/>
</dbReference>
<evidence type="ECO:0000313" key="10">
    <source>
        <dbReference type="Proteomes" id="UP000033115"/>
    </source>
</evidence>
<dbReference type="HOGENOM" id="CLU_000960_2_7_9"/>
<feature type="transmembrane region" description="Helical" evidence="7">
    <location>
        <begin position="55"/>
        <end position="74"/>
    </location>
</feature>
<keyword evidence="3 7" id="KW-0812">Transmembrane</keyword>
<keyword evidence="4 7" id="KW-1133">Transmembrane helix</keyword>
<evidence type="ECO:0000256" key="6">
    <source>
        <dbReference type="ARBA" id="ARBA00044273"/>
    </source>
</evidence>
<dbReference type="GO" id="GO:0022857">
    <property type="term" value="F:transmembrane transporter activity"/>
    <property type="evidence" value="ECO:0007669"/>
    <property type="project" value="InterPro"/>
</dbReference>
<dbReference type="STRING" id="1548.CSCA_0569"/>
<dbReference type="PANTHER" id="PTHR23501:SF191">
    <property type="entry name" value="VACUOLAR BASIC AMINO ACID TRANSPORTER 4"/>
    <property type="match status" value="1"/>
</dbReference>
<proteinExistence type="predicted"/>
<feature type="transmembrane region" description="Helical" evidence="7">
    <location>
        <begin position="172"/>
        <end position="194"/>
    </location>
</feature>
<evidence type="ECO:0000256" key="4">
    <source>
        <dbReference type="ARBA" id="ARBA00022989"/>
    </source>
</evidence>
<feature type="domain" description="Major facilitator superfamily (MFS) profile" evidence="8">
    <location>
        <begin position="17"/>
        <end position="519"/>
    </location>
</feature>
<protein>
    <recommendedName>
        <fullName evidence="6">MFS-type drug efflux transporter P55</fullName>
    </recommendedName>
</protein>
<feature type="transmembrane region" description="Helical" evidence="7">
    <location>
        <begin position="409"/>
        <end position="432"/>
    </location>
</feature>
<feature type="transmembrane region" description="Helical" evidence="7">
    <location>
        <begin position="20"/>
        <end position="35"/>
    </location>
</feature>
<feature type="transmembrane region" description="Helical" evidence="7">
    <location>
        <begin position="311"/>
        <end position="332"/>
    </location>
</feature>
<evidence type="ECO:0000256" key="5">
    <source>
        <dbReference type="ARBA" id="ARBA00023136"/>
    </source>
</evidence>
<dbReference type="GO" id="GO:0005886">
    <property type="term" value="C:plasma membrane"/>
    <property type="evidence" value="ECO:0007669"/>
    <property type="project" value="UniProtKB-SubCell"/>
</dbReference>
<evidence type="ECO:0000256" key="1">
    <source>
        <dbReference type="ARBA" id="ARBA00004651"/>
    </source>
</evidence>
<dbReference type="RefSeq" id="WP_029161358.1">
    <property type="nucleotide sequence ID" value="NZ_CP009933.1"/>
</dbReference>
<keyword evidence="2" id="KW-0813">Transport</keyword>
<evidence type="ECO:0000256" key="3">
    <source>
        <dbReference type="ARBA" id="ARBA00022692"/>
    </source>
</evidence>
<dbReference type="PRINTS" id="PR01036">
    <property type="entry name" value="TCRTETB"/>
</dbReference>
<keyword evidence="10" id="KW-1185">Reference proteome</keyword>
<feature type="transmembrane region" description="Helical" evidence="7">
    <location>
        <begin position="344"/>
        <end position="377"/>
    </location>
</feature>
<gene>
    <name evidence="9" type="ORF">CSCA_0569</name>
</gene>
<dbReference type="PROSITE" id="PS50850">
    <property type="entry name" value="MFS"/>
    <property type="match status" value="1"/>
</dbReference>
<dbReference type="Pfam" id="PF07690">
    <property type="entry name" value="MFS_1"/>
    <property type="match status" value="1"/>
</dbReference>
<dbReference type="Proteomes" id="UP000033115">
    <property type="component" value="Chromosome"/>
</dbReference>
<feature type="transmembrane region" description="Helical" evidence="7">
    <location>
        <begin position="86"/>
        <end position="105"/>
    </location>
</feature>
<dbReference type="PROSITE" id="PS00217">
    <property type="entry name" value="SUGAR_TRANSPORT_2"/>
    <property type="match status" value="1"/>
</dbReference>
<feature type="transmembrane region" description="Helical" evidence="7">
    <location>
        <begin position="234"/>
        <end position="254"/>
    </location>
</feature>
<dbReference type="InterPro" id="IPR020846">
    <property type="entry name" value="MFS_dom"/>
</dbReference>
<dbReference type="SUPFAM" id="SSF103473">
    <property type="entry name" value="MFS general substrate transporter"/>
    <property type="match status" value="1"/>
</dbReference>
<accession>A0A0E3M7E9</accession>
<feature type="transmembrane region" description="Helical" evidence="7">
    <location>
        <begin position="496"/>
        <end position="514"/>
    </location>
</feature>
<evidence type="ECO:0000256" key="7">
    <source>
        <dbReference type="SAM" id="Phobius"/>
    </source>
</evidence>
<dbReference type="Gene3D" id="1.20.1250.20">
    <property type="entry name" value="MFS general substrate transporter like domains"/>
    <property type="match status" value="1"/>
</dbReference>
<dbReference type="InterPro" id="IPR036259">
    <property type="entry name" value="MFS_trans_sf"/>
</dbReference>
<comment type="subcellular location">
    <subcellularLocation>
        <location evidence="1">Cell membrane</location>
        <topology evidence="1">Multi-pass membrane protein</topology>
    </subcellularLocation>
</comment>
<dbReference type="KEGG" id="csq:CSCA_0569"/>
<evidence type="ECO:0000256" key="2">
    <source>
        <dbReference type="ARBA" id="ARBA00022448"/>
    </source>
</evidence>
<feature type="transmembrane region" description="Helical" evidence="7">
    <location>
        <begin position="275"/>
        <end position="299"/>
    </location>
</feature>
<feature type="transmembrane region" description="Helical" evidence="7">
    <location>
        <begin position="206"/>
        <end position="228"/>
    </location>
</feature>
<dbReference type="InterPro" id="IPR011701">
    <property type="entry name" value="MFS"/>
</dbReference>
<dbReference type="EMBL" id="CP009933">
    <property type="protein sequence ID" value="AKA67694.1"/>
    <property type="molecule type" value="Genomic_DNA"/>
</dbReference>
<dbReference type="InterPro" id="IPR005829">
    <property type="entry name" value="Sugar_transporter_CS"/>
</dbReference>
<dbReference type="AlphaFoldDB" id="A0A0E3M7E9"/>
<sequence length="530" mass="58082">MPEGLKTDELETMSSKRKTLCAIAILICGFAYWSTRYKANALLPMISGELNGLTYYSWAPMVFSLTGAIAAPFWGKMGDIYGKKKILLIVLGLMVTGEVLCFSAPNIWFFIAGYAVNGFGAGAMQGTYMALLGQLFPPTERGKIGGSILSVMSVVQLTLPTLAALISEHWTWRYVFVLTAIIFIITFLFVMFTVPNVTNKNADNRIDILGVVALTIAVSNFLLALSWGGSRFRWNSPTIIIMLIVSIIVFVLFLKHEERIQEYSIISTKLLKNRNFLSCCLISVTMTFGLTCVATYLSLYVQGVMGKSATIYATLEIPASFIGIFMGAFAGFMMDKTKHYKWMLVLAPSCAVITMLFFGLMPATISLIAIIAARAIYNIGGGSWMPSINTLSAMAYIEPKDYGVGNGTLFFFTALGNALAPALLGSILNSVYAKFIVSNISNLSLNPKQVSLVSTARVLVNKDSLKQLQATFVDSSQYNTVVQVVRNTLQTSLRSVFITAACFICIGVISALLLKEIPLDQVEYRGRLRK</sequence>
<evidence type="ECO:0000313" key="9">
    <source>
        <dbReference type="EMBL" id="AKA67694.1"/>
    </source>
</evidence>
<name>A0A0E3M7E9_CLOSL</name>
<keyword evidence="5 7" id="KW-0472">Membrane</keyword>
<feature type="transmembrane region" description="Helical" evidence="7">
    <location>
        <begin position="144"/>
        <end position="166"/>
    </location>
</feature>
<reference evidence="9 10" key="1">
    <citation type="journal article" date="2015" name="J. Biotechnol.">
        <title>Complete genome sequence of a malodorant-producing acetogen, Clostridium scatologenes ATCC 25775(T).</title>
        <authorList>
            <person name="Zhu Z."/>
            <person name="Guo T."/>
            <person name="Zheng H."/>
            <person name="Song T."/>
            <person name="Ouyang P."/>
            <person name="Xie J."/>
        </authorList>
    </citation>
    <scope>NUCLEOTIDE SEQUENCE [LARGE SCALE GENOMIC DNA]</scope>
    <source>
        <strain evidence="9 10">ATCC 25775</strain>
    </source>
</reference>
<evidence type="ECO:0000259" key="8">
    <source>
        <dbReference type="PROSITE" id="PS50850"/>
    </source>
</evidence>
<organism evidence="9 10">
    <name type="scientific">Clostridium scatologenes</name>
    <dbReference type="NCBI Taxonomy" id="1548"/>
    <lineage>
        <taxon>Bacteria</taxon>
        <taxon>Bacillati</taxon>
        <taxon>Bacillota</taxon>
        <taxon>Clostridia</taxon>
        <taxon>Eubacteriales</taxon>
        <taxon>Clostridiaceae</taxon>
        <taxon>Clostridium</taxon>
    </lineage>
</organism>